<accession>A0ABT7YE40</accession>
<sequence>MLSILIDFPTLKFLKYILFIGLVAVVSACSLTKNVQEGEYVLYENELEGVDLSDKGELSSLYRQEPNTRIPLINSSIGVSIYRIGNSFFDSAKVSEKLERVQQEKQELIDGVDSLDNLKKVRKKVDKKDSKIEHLKEKQEFGNLLMRTGNPVVMLDSSITSETSTQIENYLINNGFLDAEVNYEVKTKKKKAYVSYIIDEKKPYLIDSFYIKSSNEDLKILLQQYSENNLLVPGEIYTQSNAIAERNRVELLLKNNGYYTFSKSYIEYNLYMDTVTKELDIEQVILKPSFSNKHEAYTIDSVTFKVIPPSDEFVDRDERREFDGIDFSFYNDRYSERVLASRVFFREGDLYSREEFIESQKQLNNLDLFRFTNIGFDTLGTSLTAKIYAQPNKKYQLTNQVGLSITEQLPGPFFNTSLRNRNFFRAGEILEFNFRAGLEGVASATDQGVYQSREIGVSTSVIFPRFLIPFAPGALQKYGKYNPNTRVQFGYNHTNRPEYVRNGLNGLLAYNWATRNNRQQFTVNFADLNYIRTPRLDPEFLELLADLAEEGNNLIWSFLPSFVSAISAQSIINFNDYGDFRGNNASLLRLFVESGGTSLNFFDVPSNEEDIEFANFQWLKFQADWRRYYPINKKTTLAYRANFGIAQPYGISGGILPYEKYFFAGGGTSIRAWQARRLGPGSYSPTTGENGPYDYRIEQPAEMIIESMFEFRRKLIGYFDLALFVDIGNSWMIGVDSSRPGADFRWNRFYKELAVGTGIGLRMDFDFLVVRLDLATKAIDPAQPEGNRWVLDNISFKRPFGARGQTVLNFGIGYPF</sequence>
<feature type="domain" description="Bacterial surface antigen (D15)" evidence="7">
    <location>
        <begin position="615"/>
        <end position="815"/>
    </location>
</feature>
<dbReference type="Proteomes" id="UP001171916">
    <property type="component" value="Unassembled WGS sequence"/>
</dbReference>
<dbReference type="Pfam" id="PF01103">
    <property type="entry name" value="Omp85"/>
    <property type="match status" value="1"/>
</dbReference>
<keyword evidence="5" id="KW-0998">Cell outer membrane</keyword>
<keyword evidence="9" id="KW-1185">Reference proteome</keyword>
<comment type="subcellular location">
    <subcellularLocation>
        <location evidence="1">Membrane</location>
    </subcellularLocation>
</comment>
<evidence type="ECO:0000256" key="3">
    <source>
        <dbReference type="ARBA" id="ARBA00022729"/>
    </source>
</evidence>
<proteinExistence type="predicted"/>
<protein>
    <submittedName>
        <fullName evidence="8">BamA/TamA family outer membrane protein</fullName>
    </submittedName>
</protein>
<evidence type="ECO:0000256" key="6">
    <source>
        <dbReference type="SAM" id="Coils"/>
    </source>
</evidence>
<evidence type="ECO:0000256" key="2">
    <source>
        <dbReference type="ARBA" id="ARBA00022692"/>
    </source>
</evidence>
<dbReference type="InterPro" id="IPR000184">
    <property type="entry name" value="Bac_surfAg_D15"/>
</dbReference>
<keyword evidence="4" id="KW-0472">Membrane</keyword>
<feature type="coiled-coil region" evidence="6">
    <location>
        <begin position="98"/>
        <end position="138"/>
    </location>
</feature>
<dbReference type="RefSeq" id="WP_290000518.1">
    <property type="nucleotide sequence ID" value="NZ_JAUEPH010000004.1"/>
</dbReference>
<evidence type="ECO:0000313" key="9">
    <source>
        <dbReference type="Proteomes" id="UP001171916"/>
    </source>
</evidence>
<dbReference type="Gene3D" id="3.10.20.310">
    <property type="entry name" value="membrane protein fhac"/>
    <property type="match status" value="1"/>
</dbReference>
<evidence type="ECO:0000256" key="4">
    <source>
        <dbReference type="ARBA" id="ARBA00023136"/>
    </source>
</evidence>
<keyword evidence="6" id="KW-0175">Coiled coil</keyword>
<keyword evidence="2" id="KW-0812">Transmembrane</keyword>
<evidence type="ECO:0000256" key="5">
    <source>
        <dbReference type="ARBA" id="ARBA00023237"/>
    </source>
</evidence>
<reference evidence="8" key="1">
    <citation type="submission" date="2023-06" db="EMBL/GenBank/DDBJ databases">
        <title>Robiginitalea aurantiacus sp. nov. and Algoriphagus sediminis sp. nov., isolated from coastal sediment.</title>
        <authorList>
            <person name="Zhou Z.Y."/>
            <person name="An J."/>
            <person name="Jia Y.W."/>
            <person name="Du Z.J."/>
        </authorList>
    </citation>
    <scope>NUCLEOTIDE SEQUENCE</scope>
    <source>
        <strain evidence="8">C2-7</strain>
    </source>
</reference>
<name>A0ABT7YE40_9BACT</name>
<comment type="caution">
    <text evidence="8">The sequence shown here is derived from an EMBL/GenBank/DDBJ whole genome shotgun (WGS) entry which is preliminary data.</text>
</comment>
<dbReference type="Gene3D" id="2.40.160.50">
    <property type="entry name" value="membrane protein fhac: a member of the omp85/tpsb transporter family"/>
    <property type="match status" value="1"/>
</dbReference>
<evidence type="ECO:0000256" key="1">
    <source>
        <dbReference type="ARBA" id="ARBA00004370"/>
    </source>
</evidence>
<evidence type="ECO:0000259" key="7">
    <source>
        <dbReference type="Pfam" id="PF01103"/>
    </source>
</evidence>
<dbReference type="PANTHER" id="PTHR12815:SF47">
    <property type="entry name" value="TRANSLOCATION AND ASSEMBLY MODULE SUBUNIT TAMA"/>
    <property type="match status" value="1"/>
</dbReference>
<keyword evidence="3" id="KW-0732">Signal</keyword>
<organism evidence="8 9">
    <name type="scientific">Algoriphagus sediminis</name>
    <dbReference type="NCBI Taxonomy" id="3057113"/>
    <lineage>
        <taxon>Bacteria</taxon>
        <taxon>Pseudomonadati</taxon>
        <taxon>Bacteroidota</taxon>
        <taxon>Cytophagia</taxon>
        <taxon>Cytophagales</taxon>
        <taxon>Cyclobacteriaceae</taxon>
        <taxon>Algoriphagus</taxon>
    </lineage>
</organism>
<dbReference type="InterPro" id="IPR039910">
    <property type="entry name" value="D15-like"/>
</dbReference>
<dbReference type="PANTHER" id="PTHR12815">
    <property type="entry name" value="SORTING AND ASSEMBLY MACHINERY SAMM50 PROTEIN FAMILY MEMBER"/>
    <property type="match status" value="1"/>
</dbReference>
<dbReference type="EMBL" id="JAUEPH010000004">
    <property type="protein sequence ID" value="MDN3204788.1"/>
    <property type="molecule type" value="Genomic_DNA"/>
</dbReference>
<evidence type="ECO:0000313" key="8">
    <source>
        <dbReference type="EMBL" id="MDN3204788.1"/>
    </source>
</evidence>
<gene>
    <name evidence="8" type="ORF">QVH07_11540</name>
</gene>